<evidence type="ECO:0000256" key="7">
    <source>
        <dbReference type="ARBA" id="ARBA00023134"/>
    </source>
</evidence>
<dbReference type="GO" id="GO:0048500">
    <property type="term" value="C:signal recognition particle"/>
    <property type="evidence" value="ECO:0007669"/>
    <property type="project" value="InterPro"/>
</dbReference>
<dbReference type="PROSITE" id="PS00300">
    <property type="entry name" value="SRP54"/>
    <property type="match status" value="1"/>
</dbReference>
<dbReference type="OrthoDB" id="9804720at2"/>
<dbReference type="Gene3D" id="1.20.120.140">
    <property type="entry name" value="Signal recognition particle SRP54, nucleotide-binding domain"/>
    <property type="match status" value="1"/>
</dbReference>
<dbReference type="SUPFAM" id="SSF52540">
    <property type="entry name" value="P-loop containing nucleoside triphosphate hydrolases"/>
    <property type="match status" value="1"/>
</dbReference>
<sequence>MFNLLKKRFSEILEKISNKGIITEKNIKVTLREIRKSLLEADVALSVVKKFIHNVKKKSLGKKFNTSLTPGQEFIKIIKHELIQKLGNDDNTLKFSKKPPSIYLIVGLQGMGKTTSIGKIGQLLHKQYKKKVLNVTTDTYRFAAVKQLELLSLQTQIDFFLFKENNDPKEIAINSIKYAIKKSYDVVLIDTSGRLHTDQKMMLELQDIYKTINPTETLLVVDSMLGQDVTNIAERFSTLVNITGIILTKMDSDTKGGVALSIKELTQKPIKFVGNGEKLDAIEIFNSQKIANRILGMEDIFSLIKEIENKIILPKQKINNLKKKFDLNDFLIYVNQVRNTGGLAYLIKKLPINKTISQLSNTINDKELNNFVAIINSMTKIEKKNPNIIKNSRKHRIALGSGLNVQSVNKLLKQFDIVKKMVEKVKKIGLSQSIKNLFF</sequence>
<reference evidence="13 14" key="1">
    <citation type="journal article" date="2019" name="Proc. Natl. Acad. Sci. U.S.A.">
        <title>Exaggeration and cooption of innate immunity for social defense.</title>
        <authorList>
            <person name="Kutsukake M."/>
            <person name="Moriyama M."/>
            <person name="Shigenobu S."/>
            <person name="Meng X.-Y."/>
            <person name="Nikoh N."/>
            <person name="Noda C."/>
            <person name="Kobayashi S."/>
            <person name="Fukatsu T."/>
        </authorList>
    </citation>
    <scope>NUCLEOTIDE SEQUENCE [LARGE SCALE GENOMIC DNA]</scope>
    <source>
        <strain evidence="13 14">Nmo</strain>
    </source>
</reference>
<evidence type="ECO:0000256" key="5">
    <source>
        <dbReference type="ARBA" id="ARBA00022801"/>
    </source>
</evidence>
<evidence type="ECO:0000256" key="10">
    <source>
        <dbReference type="ARBA" id="ARBA00035672"/>
    </source>
</evidence>
<dbReference type="Pfam" id="PF02978">
    <property type="entry name" value="SRP_SPB"/>
    <property type="match status" value="1"/>
</dbReference>
<keyword evidence="4" id="KW-0547">Nucleotide-binding</keyword>
<evidence type="ECO:0000256" key="3">
    <source>
        <dbReference type="ARBA" id="ARBA00022490"/>
    </source>
</evidence>
<keyword evidence="5" id="KW-0378">Hydrolase</keyword>
<evidence type="ECO:0000259" key="12">
    <source>
        <dbReference type="PROSITE" id="PS00300"/>
    </source>
</evidence>
<keyword evidence="9" id="KW-0687">Ribonucleoprotein</keyword>
<dbReference type="SUPFAM" id="SSF47364">
    <property type="entry name" value="Domain of the SRP/SRP receptor G-proteins"/>
    <property type="match status" value="1"/>
</dbReference>
<dbReference type="Gene3D" id="1.10.260.30">
    <property type="entry name" value="Signal recognition particle, SRP54 subunit, M-domain"/>
    <property type="match status" value="1"/>
</dbReference>
<dbReference type="RefSeq" id="WP_158345002.1">
    <property type="nucleotide sequence ID" value="NZ_AP019379.1"/>
</dbReference>
<dbReference type="InterPro" id="IPR027417">
    <property type="entry name" value="P-loop_NTPase"/>
</dbReference>
<proteinExistence type="inferred from homology"/>
<dbReference type="InterPro" id="IPR003593">
    <property type="entry name" value="AAA+_ATPase"/>
</dbReference>
<evidence type="ECO:0000313" key="14">
    <source>
        <dbReference type="Proteomes" id="UP000317544"/>
    </source>
</evidence>
<dbReference type="SMART" id="SM00962">
    <property type="entry name" value="SRP54"/>
    <property type="match status" value="1"/>
</dbReference>
<comment type="similarity">
    <text evidence="2">Belongs to the GTP-binding SRP family. SRP54 subfamily.</text>
</comment>
<evidence type="ECO:0000313" key="13">
    <source>
        <dbReference type="EMBL" id="BBI01311.1"/>
    </source>
</evidence>
<dbReference type="AlphaFoldDB" id="A0A455TAD5"/>
<gene>
    <name evidence="13" type="primary">ffh</name>
    <name evidence="13" type="ORF">BUCNMO_307</name>
</gene>
<dbReference type="SMART" id="SM00382">
    <property type="entry name" value="AAA"/>
    <property type="match status" value="1"/>
</dbReference>
<protein>
    <recommendedName>
        <fullName evidence="10">signal-recognition-particle GTPase</fullName>
        <ecNumber evidence="10">3.6.5.4</ecNumber>
    </recommendedName>
</protein>
<dbReference type="SMART" id="SM00963">
    <property type="entry name" value="SRP54_N"/>
    <property type="match status" value="1"/>
</dbReference>
<keyword evidence="3" id="KW-0963">Cytoplasm</keyword>
<dbReference type="InterPro" id="IPR004780">
    <property type="entry name" value="SRP"/>
</dbReference>
<evidence type="ECO:0000256" key="9">
    <source>
        <dbReference type="ARBA" id="ARBA00023274"/>
    </source>
</evidence>
<dbReference type="GO" id="GO:0006614">
    <property type="term" value="P:SRP-dependent cotranslational protein targeting to membrane"/>
    <property type="evidence" value="ECO:0007669"/>
    <property type="project" value="InterPro"/>
</dbReference>
<comment type="subcellular location">
    <subcellularLocation>
        <location evidence="1">Cytoplasm</location>
    </subcellularLocation>
</comment>
<dbReference type="InterPro" id="IPR036891">
    <property type="entry name" value="Signal_recog_part_SRP54_M_sf"/>
</dbReference>
<evidence type="ECO:0000256" key="6">
    <source>
        <dbReference type="ARBA" id="ARBA00022884"/>
    </source>
</evidence>
<dbReference type="SUPFAM" id="SSF47446">
    <property type="entry name" value="Signal peptide-binding domain"/>
    <property type="match status" value="1"/>
</dbReference>
<dbReference type="GO" id="GO:0003924">
    <property type="term" value="F:GTPase activity"/>
    <property type="evidence" value="ECO:0007669"/>
    <property type="project" value="InterPro"/>
</dbReference>
<dbReference type="Pfam" id="PF00448">
    <property type="entry name" value="SRP54"/>
    <property type="match status" value="1"/>
</dbReference>
<dbReference type="Pfam" id="PF02881">
    <property type="entry name" value="SRP54_N"/>
    <property type="match status" value="1"/>
</dbReference>
<dbReference type="EMBL" id="AP019379">
    <property type="protein sequence ID" value="BBI01311.1"/>
    <property type="molecule type" value="Genomic_DNA"/>
</dbReference>
<evidence type="ECO:0000256" key="8">
    <source>
        <dbReference type="ARBA" id="ARBA00023135"/>
    </source>
</evidence>
<dbReference type="PANTHER" id="PTHR11564">
    <property type="entry name" value="SIGNAL RECOGNITION PARTICLE 54K PROTEIN SRP54"/>
    <property type="match status" value="1"/>
</dbReference>
<dbReference type="InterPro" id="IPR042101">
    <property type="entry name" value="SRP54_N_sf"/>
</dbReference>
<feature type="domain" description="SRP54-type proteins GTP-binding" evidence="12">
    <location>
        <begin position="269"/>
        <end position="282"/>
    </location>
</feature>
<dbReference type="PANTHER" id="PTHR11564:SF5">
    <property type="entry name" value="SIGNAL RECOGNITION PARTICLE SUBUNIT SRP54"/>
    <property type="match status" value="1"/>
</dbReference>
<dbReference type="NCBIfam" id="TIGR00959">
    <property type="entry name" value="ffh"/>
    <property type="match status" value="1"/>
</dbReference>
<evidence type="ECO:0000256" key="2">
    <source>
        <dbReference type="ARBA" id="ARBA00005450"/>
    </source>
</evidence>
<evidence type="ECO:0000256" key="11">
    <source>
        <dbReference type="ARBA" id="ARBA00048027"/>
    </source>
</evidence>
<organism evidence="13 14">
    <name type="scientific">Buchnera aphidicola</name>
    <name type="common">Nipponaphis monzeni</name>
    <dbReference type="NCBI Taxonomy" id="2495405"/>
    <lineage>
        <taxon>Bacteria</taxon>
        <taxon>Pseudomonadati</taxon>
        <taxon>Pseudomonadota</taxon>
        <taxon>Gammaproteobacteria</taxon>
        <taxon>Enterobacterales</taxon>
        <taxon>Erwiniaceae</taxon>
        <taxon>Buchnera</taxon>
    </lineage>
</organism>
<dbReference type="InterPro" id="IPR013822">
    <property type="entry name" value="Signal_recog_particl_SRP54_hlx"/>
</dbReference>
<dbReference type="InterPro" id="IPR022941">
    <property type="entry name" value="SRP54"/>
</dbReference>
<keyword evidence="7" id="KW-0342">GTP-binding</keyword>
<dbReference type="Proteomes" id="UP000317544">
    <property type="component" value="Chromosome"/>
</dbReference>
<dbReference type="InterPro" id="IPR000897">
    <property type="entry name" value="SRP54_GTPase_dom"/>
</dbReference>
<dbReference type="InterPro" id="IPR036225">
    <property type="entry name" value="SRP/SRP_N"/>
</dbReference>
<dbReference type="GO" id="GO:0005525">
    <property type="term" value="F:GTP binding"/>
    <property type="evidence" value="ECO:0007669"/>
    <property type="project" value="UniProtKB-KW"/>
</dbReference>
<evidence type="ECO:0000256" key="4">
    <source>
        <dbReference type="ARBA" id="ARBA00022741"/>
    </source>
</evidence>
<accession>A0A455TAD5</accession>
<keyword evidence="6" id="KW-0694">RNA-binding</keyword>
<dbReference type="InterPro" id="IPR004125">
    <property type="entry name" value="Signal_recog_particle_SRP54_M"/>
</dbReference>
<name>A0A455TAD5_9GAMM</name>
<dbReference type="EC" id="3.6.5.4" evidence="10"/>
<comment type="catalytic activity">
    <reaction evidence="11">
        <text>GTP + H2O = GDP + phosphate + H(+)</text>
        <dbReference type="Rhea" id="RHEA:19669"/>
        <dbReference type="ChEBI" id="CHEBI:15377"/>
        <dbReference type="ChEBI" id="CHEBI:15378"/>
        <dbReference type="ChEBI" id="CHEBI:37565"/>
        <dbReference type="ChEBI" id="CHEBI:43474"/>
        <dbReference type="ChEBI" id="CHEBI:58189"/>
        <dbReference type="EC" id="3.6.5.4"/>
    </reaction>
</comment>
<dbReference type="Gene3D" id="3.40.50.300">
    <property type="entry name" value="P-loop containing nucleotide triphosphate hydrolases"/>
    <property type="match status" value="1"/>
</dbReference>
<keyword evidence="14" id="KW-1185">Reference proteome</keyword>
<evidence type="ECO:0000256" key="1">
    <source>
        <dbReference type="ARBA" id="ARBA00004496"/>
    </source>
</evidence>
<keyword evidence="8" id="KW-0733">Signal recognition particle</keyword>
<dbReference type="GO" id="GO:0008312">
    <property type="term" value="F:7S RNA binding"/>
    <property type="evidence" value="ECO:0007669"/>
    <property type="project" value="InterPro"/>
</dbReference>